<dbReference type="Gene3D" id="3.40.50.2300">
    <property type="match status" value="1"/>
</dbReference>
<dbReference type="Pfam" id="PF08279">
    <property type="entry name" value="HTH_11"/>
    <property type="match status" value="1"/>
</dbReference>
<dbReference type="Pfam" id="PF00359">
    <property type="entry name" value="PTS_EIIA_2"/>
    <property type="match status" value="1"/>
</dbReference>
<dbReference type="SUPFAM" id="SSF55804">
    <property type="entry name" value="Phoshotransferase/anion transport protein"/>
    <property type="match status" value="1"/>
</dbReference>
<dbReference type="Gene3D" id="3.40.930.10">
    <property type="entry name" value="Mannitol-specific EII, Chain A"/>
    <property type="match status" value="1"/>
</dbReference>
<evidence type="ECO:0000313" key="9">
    <source>
        <dbReference type="EMBL" id="STY70108.1"/>
    </source>
</evidence>
<evidence type="ECO:0000313" key="10">
    <source>
        <dbReference type="Proteomes" id="UP000255234"/>
    </source>
</evidence>
<keyword evidence="5" id="KW-0804">Transcription</keyword>
<name>A0A378NVW1_9FIRM</name>
<feature type="domain" description="PRD" evidence="8">
    <location>
        <begin position="199"/>
        <end position="304"/>
    </location>
</feature>
<evidence type="ECO:0000256" key="1">
    <source>
        <dbReference type="ARBA" id="ARBA00022679"/>
    </source>
</evidence>
<dbReference type="Pfam" id="PF00874">
    <property type="entry name" value="PRD"/>
    <property type="match status" value="2"/>
</dbReference>
<dbReference type="EMBL" id="UGPP01000001">
    <property type="protein sequence ID" value="STY70108.1"/>
    <property type="molecule type" value="Genomic_DNA"/>
</dbReference>
<feature type="domain" description="PRD" evidence="8">
    <location>
        <begin position="309"/>
        <end position="416"/>
    </location>
</feature>
<feature type="domain" description="PTS EIIB type-2" evidence="7">
    <location>
        <begin position="421"/>
        <end position="512"/>
    </location>
</feature>
<dbReference type="GO" id="GO:0009401">
    <property type="term" value="P:phosphoenolpyruvate-dependent sugar phosphotransferase system"/>
    <property type="evidence" value="ECO:0007669"/>
    <property type="project" value="InterPro"/>
</dbReference>
<dbReference type="CDD" id="cd05568">
    <property type="entry name" value="PTS_IIB_bgl_like"/>
    <property type="match status" value="1"/>
</dbReference>
<dbReference type="GO" id="GO:0008982">
    <property type="term" value="F:protein-N(PI)-phosphohistidine-sugar phosphotransferase activity"/>
    <property type="evidence" value="ECO:0007669"/>
    <property type="project" value="InterPro"/>
</dbReference>
<dbReference type="PROSITE" id="PS51099">
    <property type="entry name" value="PTS_EIIB_TYPE_2"/>
    <property type="match status" value="1"/>
</dbReference>
<dbReference type="Gene3D" id="1.10.1790.10">
    <property type="entry name" value="PRD domain"/>
    <property type="match status" value="2"/>
</dbReference>
<gene>
    <name evidence="9" type="primary">licR</name>
    <name evidence="9" type="ORF">NCTC10571_00214</name>
</gene>
<dbReference type="SUPFAM" id="SSF46785">
    <property type="entry name" value="Winged helix' DNA-binding domain"/>
    <property type="match status" value="2"/>
</dbReference>
<dbReference type="PANTHER" id="PTHR30185:SF18">
    <property type="entry name" value="TRANSCRIPTIONAL REGULATOR MTLR"/>
    <property type="match status" value="1"/>
</dbReference>
<keyword evidence="3" id="KW-0805">Transcription regulation</keyword>
<sequence length="690" mass="78663">MKINERSKFIINELIKRNTYVTASEIADLLQVSIKTVTRQLVNVEKILNENDLILERKTSKGMQIIGTEEQKQKMLEQIQSNGLHEYSPAERQNIVLSHLLKSQEPIKLLTLAKLLNVTEATISNDLDKLETWIKKMNMNLVRKPGLGIYLEGLEKDIRKAIISHIYKNLHEKNILNVLNKQEKNIKLKSGTDKFLLDLVDKDIIQKVEKAITTVVERENYNLSINAFSGLVVHLTLAIQRLLKGEIIKIDTKFLTELKKKKEFDLAFKISEEIAEVFDIVVPEEESGFITMHLLGARNNYQEGTINNYDNFALIKIAKKIIAIAQEESGIFIAKKSKLLIGLVKHLGPAATRIKLNLEIRNPLLNEMKEKYPQWMKLAKKAAKPLEEKLGVNLPEAEIAYLAMHLGSTLEDVSLQKARKYNVLVACPTGIGTSKLLASQLKQKFTNLNIVAIVSAININYEFYQNEGIDFIISTVEINEATIPVVIVNFMLDDKDIDNIIHQMQLLPDENSGEYHKDNKSLVEKLSELNLFGFYIKSILKNFFYQDMVNVNSKEELCSFVSIYLLKENISQILEADLKSREEKGSTIIKDLMLLHTKSKVIQNLTVGIIQLEKSLKVNEKEISTVLILLVPDKADEKALETMGVLSESIIENTNLLDILHQGSKAEIYLELEKIYTNYFKKKYKKVMEG</sequence>
<dbReference type="InterPro" id="IPR036095">
    <property type="entry name" value="PTS_EIIB-like_sf"/>
</dbReference>
<dbReference type="InterPro" id="IPR050661">
    <property type="entry name" value="BglG_antiterminators"/>
</dbReference>
<dbReference type="GO" id="GO:0006355">
    <property type="term" value="P:regulation of DNA-templated transcription"/>
    <property type="evidence" value="ECO:0007669"/>
    <property type="project" value="InterPro"/>
</dbReference>
<accession>A0A378NVW1</accession>
<dbReference type="InterPro" id="IPR007737">
    <property type="entry name" value="Mga_HTH"/>
</dbReference>
<dbReference type="InterPro" id="IPR036634">
    <property type="entry name" value="PRD_sf"/>
</dbReference>
<dbReference type="InterPro" id="IPR002178">
    <property type="entry name" value="PTS_EIIA_type-2_dom"/>
</dbReference>
<dbReference type="InterPro" id="IPR036388">
    <property type="entry name" value="WH-like_DNA-bd_sf"/>
</dbReference>
<dbReference type="InterPro" id="IPR016152">
    <property type="entry name" value="PTrfase/Anion_transptr"/>
</dbReference>
<protein>
    <submittedName>
        <fullName evidence="9">Probable licABCH operon regulator</fullName>
    </submittedName>
</protein>
<evidence type="ECO:0000256" key="3">
    <source>
        <dbReference type="ARBA" id="ARBA00023015"/>
    </source>
</evidence>
<reference evidence="9 10" key="1">
    <citation type="submission" date="2018-06" db="EMBL/GenBank/DDBJ databases">
        <authorList>
            <consortium name="Pathogen Informatics"/>
            <person name="Doyle S."/>
        </authorList>
    </citation>
    <scope>NUCLEOTIDE SEQUENCE [LARGE SCALE GENOMIC DNA]</scope>
    <source>
        <strain evidence="9 10">NCTC10571</strain>
    </source>
</reference>
<dbReference type="Pfam" id="PF02302">
    <property type="entry name" value="PTS_IIB"/>
    <property type="match status" value="1"/>
</dbReference>
<keyword evidence="4" id="KW-0010">Activator</keyword>
<dbReference type="InterPro" id="IPR013011">
    <property type="entry name" value="PTS_EIIB_2"/>
</dbReference>
<dbReference type="Pfam" id="PF05043">
    <property type="entry name" value="Mga"/>
    <property type="match status" value="1"/>
</dbReference>
<dbReference type="SUPFAM" id="SSF63520">
    <property type="entry name" value="PTS-regulatory domain, PRD"/>
    <property type="match status" value="2"/>
</dbReference>
<feature type="domain" description="PTS EIIA type-2" evidence="6">
    <location>
        <begin position="537"/>
        <end position="675"/>
    </location>
</feature>
<dbReference type="PANTHER" id="PTHR30185">
    <property type="entry name" value="CRYPTIC BETA-GLUCOSIDE BGL OPERON ANTITERMINATOR"/>
    <property type="match status" value="1"/>
</dbReference>
<evidence type="ECO:0000259" key="8">
    <source>
        <dbReference type="PROSITE" id="PS51372"/>
    </source>
</evidence>
<dbReference type="PROSITE" id="PS51094">
    <property type="entry name" value="PTS_EIIA_TYPE_2"/>
    <property type="match status" value="1"/>
</dbReference>
<dbReference type="Gene3D" id="1.10.10.10">
    <property type="entry name" value="Winged helix-like DNA-binding domain superfamily/Winged helix DNA-binding domain"/>
    <property type="match status" value="2"/>
</dbReference>
<organism evidence="9 10">
    <name type="scientific">Megamonas hypermegale</name>
    <dbReference type="NCBI Taxonomy" id="158847"/>
    <lineage>
        <taxon>Bacteria</taxon>
        <taxon>Bacillati</taxon>
        <taxon>Bacillota</taxon>
        <taxon>Negativicutes</taxon>
        <taxon>Selenomonadales</taxon>
        <taxon>Selenomonadaceae</taxon>
        <taxon>Megamonas</taxon>
    </lineage>
</organism>
<proteinExistence type="predicted"/>
<dbReference type="AlphaFoldDB" id="A0A378NVW1"/>
<evidence type="ECO:0000256" key="5">
    <source>
        <dbReference type="ARBA" id="ARBA00023163"/>
    </source>
</evidence>
<evidence type="ECO:0000259" key="7">
    <source>
        <dbReference type="PROSITE" id="PS51099"/>
    </source>
</evidence>
<dbReference type="InterPro" id="IPR036390">
    <property type="entry name" value="WH_DNA-bd_sf"/>
</dbReference>
<dbReference type="InterPro" id="IPR013196">
    <property type="entry name" value="HTH_11"/>
</dbReference>
<dbReference type="SUPFAM" id="SSF52794">
    <property type="entry name" value="PTS system IIB component-like"/>
    <property type="match status" value="1"/>
</dbReference>
<evidence type="ECO:0000256" key="4">
    <source>
        <dbReference type="ARBA" id="ARBA00023159"/>
    </source>
</evidence>
<dbReference type="RefSeq" id="WP_115150870.1">
    <property type="nucleotide sequence ID" value="NZ_UGPP01000001.1"/>
</dbReference>
<evidence type="ECO:0000256" key="2">
    <source>
        <dbReference type="ARBA" id="ARBA00022737"/>
    </source>
</evidence>
<dbReference type="InterPro" id="IPR003501">
    <property type="entry name" value="PTS_EIIB_2/3"/>
</dbReference>
<dbReference type="PROSITE" id="PS51372">
    <property type="entry name" value="PRD_2"/>
    <property type="match status" value="2"/>
</dbReference>
<dbReference type="Proteomes" id="UP000255234">
    <property type="component" value="Unassembled WGS sequence"/>
</dbReference>
<keyword evidence="1" id="KW-0808">Transferase</keyword>
<evidence type="ECO:0000259" key="6">
    <source>
        <dbReference type="PROSITE" id="PS51094"/>
    </source>
</evidence>
<dbReference type="InterPro" id="IPR011608">
    <property type="entry name" value="PRD"/>
</dbReference>
<keyword evidence="2" id="KW-0677">Repeat</keyword>